<evidence type="ECO:0000259" key="4">
    <source>
        <dbReference type="PROSITE" id="PS51071"/>
    </source>
</evidence>
<dbReference type="GO" id="GO:1901135">
    <property type="term" value="P:carbohydrate derivative metabolic process"/>
    <property type="evidence" value="ECO:0007669"/>
    <property type="project" value="InterPro"/>
</dbReference>
<dbReference type="Gene3D" id="3.40.50.10490">
    <property type="entry name" value="Glucose-6-phosphate isomerase like protein, domain 1"/>
    <property type="match status" value="1"/>
</dbReference>
<accession>A0A7G5BXX9</accession>
<evidence type="ECO:0000259" key="5">
    <source>
        <dbReference type="PROSITE" id="PS51464"/>
    </source>
</evidence>
<gene>
    <name evidence="6" type="ORF">FPL14_11930</name>
</gene>
<dbReference type="PROSITE" id="PS51071">
    <property type="entry name" value="HTH_RPIR"/>
    <property type="match status" value="1"/>
</dbReference>
<evidence type="ECO:0000313" key="7">
    <source>
        <dbReference type="Proteomes" id="UP000515679"/>
    </source>
</evidence>
<dbReference type="SUPFAM" id="SSF53697">
    <property type="entry name" value="SIS domain"/>
    <property type="match status" value="1"/>
</dbReference>
<feature type="domain" description="SIS" evidence="5">
    <location>
        <begin position="118"/>
        <end position="255"/>
    </location>
</feature>
<proteinExistence type="predicted"/>
<dbReference type="InterPro" id="IPR035472">
    <property type="entry name" value="RpiR-like_SIS"/>
</dbReference>
<evidence type="ECO:0000256" key="1">
    <source>
        <dbReference type="ARBA" id="ARBA00023015"/>
    </source>
</evidence>
<dbReference type="InterPro" id="IPR000281">
    <property type="entry name" value="HTH_RpiR"/>
</dbReference>
<keyword evidence="7" id="KW-1185">Reference proteome</keyword>
<protein>
    <submittedName>
        <fullName evidence="6">MurR/RpiR family transcriptional regulator</fullName>
    </submittedName>
</protein>
<feature type="domain" description="HTH rpiR-type" evidence="4">
    <location>
        <begin position="1"/>
        <end position="74"/>
    </location>
</feature>
<name>A0A7G5BXX9_9BACL</name>
<reference evidence="6 7" key="1">
    <citation type="submission" date="2019-07" db="EMBL/GenBank/DDBJ databases">
        <authorList>
            <person name="Kim J.K."/>
            <person name="Cheong H.-M."/>
            <person name="Choi Y."/>
            <person name="Hwang K.J."/>
            <person name="Lee S."/>
            <person name="Choi C."/>
        </authorList>
    </citation>
    <scope>NUCLEOTIDE SEQUENCE [LARGE SCALE GENOMIC DNA]</scope>
    <source>
        <strain evidence="6 7">KS 22</strain>
    </source>
</reference>
<dbReference type="RefSeq" id="WP_182303151.1">
    <property type="nucleotide sequence ID" value="NZ_CP041969.1"/>
</dbReference>
<dbReference type="InterPro" id="IPR047640">
    <property type="entry name" value="RpiR-like"/>
</dbReference>
<evidence type="ECO:0000256" key="3">
    <source>
        <dbReference type="ARBA" id="ARBA00023163"/>
    </source>
</evidence>
<dbReference type="Pfam" id="PF01380">
    <property type="entry name" value="SIS"/>
    <property type="match status" value="1"/>
</dbReference>
<dbReference type="KEGG" id="cchl:FPL14_11930"/>
<dbReference type="Gene3D" id="1.10.10.10">
    <property type="entry name" value="Winged helix-like DNA-binding domain superfamily/Winged helix DNA-binding domain"/>
    <property type="match status" value="1"/>
</dbReference>
<dbReference type="PANTHER" id="PTHR30514">
    <property type="entry name" value="GLUCOKINASE"/>
    <property type="match status" value="1"/>
</dbReference>
<dbReference type="GO" id="GO:0003700">
    <property type="term" value="F:DNA-binding transcription factor activity"/>
    <property type="evidence" value="ECO:0007669"/>
    <property type="project" value="InterPro"/>
</dbReference>
<dbReference type="EMBL" id="CP041969">
    <property type="protein sequence ID" value="QMV41813.1"/>
    <property type="molecule type" value="Genomic_DNA"/>
</dbReference>
<dbReference type="InterPro" id="IPR036388">
    <property type="entry name" value="WH-like_DNA-bd_sf"/>
</dbReference>
<dbReference type="Pfam" id="PF01418">
    <property type="entry name" value="HTH_6"/>
    <property type="match status" value="1"/>
</dbReference>
<dbReference type="AlphaFoldDB" id="A0A7G5BXX9"/>
<dbReference type="PANTHER" id="PTHR30514:SF18">
    <property type="entry name" value="RPIR-FAMILY TRANSCRIPTIONAL REGULATOR"/>
    <property type="match status" value="1"/>
</dbReference>
<dbReference type="PROSITE" id="PS51464">
    <property type="entry name" value="SIS"/>
    <property type="match status" value="1"/>
</dbReference>
<dbReference type="Proteomes" id="UP000515679">
    <property type="component" value="Chromosome"/>
</dbReference>
<dbReference type="InterPro" id="IPR046348">
    <property type="entry name" value="SIS_dom_sf"/>
</dbReference>
<dbReference type="CDD" id="cd05013">
    <property type="entry name" value="SIS_RpiR"/>
    <property type="match status" value="1"/>
</dbReference>
<dbReference type="InterPro" id="IPR001347">
    <property type="entry name" value="SIS_dom"/>
</dbReference>
<dbReference type="SUPFAM" id="SSF46689">
    <property type="entry name" value="Homeodomain-like"/>
    <property type="match status" value="1"/>
</dbReference>
<keyword evidence="3" id="KW-0804">Transcription</keyword>
<keyword evidence="1" id="KW-0805">Transcription regulation</keyword>
<dbReference type="GO" id="GO:0003677">
    <property type="term" value="F:DNA binding"/>
    <property type="evidence" value="ECO:0007669"/>
    <property type="project" value="UniProtKB-KW"/>
</dbReference>
<organism evidence="6 7">
    <name type="scientific">Cohnella cholangitidis</name>
    <dbReference type="NCBI Taxonomy" id="2598458"/>
    <lineage>
        <taxon>Bacteria</taxon>
        <taxon>Bacillati</taxon>
        <taxon>Bacillota</taxon>
        <taxon>Bacilli</taxon>
        <taxon>Bacillales</taxon>
        <taxon>Paenibacillaceae</taxon>
        <taxon>Cohnella</taxon>
    </lineage>
</organism>
<evidence type="ECO:0000256" key="2">
    <source>
        <dbReference type="ARBA" id="ARBA00023125"/>
    </source>
</evidence>
<dbReference type="InterPro" id="IPR009057">
    <property type="entry name" value="Homeodomain-like_sf"/>
</dbReference>
<keyword evidence="2" id="KW-0238">DNA-binding</keyword>
<dbReference type="GO" id="GO:0097367">
    <property type="term" value="F:carbohydrate derivative binding"/>
    <property type="evidence" value="ECO:0007669"/>
    <property type="project" value="InterPro"/>
</dbReference>
<sequence>MREWLNQKDHFTQSDRKIADFIVKNEEKLSFLTETEIGDQLQVSVATVSRFWRKIGYKNFKSYKMELADLREVTPADKMKNLLTQVGEQDIAGMILSREIEYIRTTFQLLDRGQFDRAVQWIDDAPRVHIHGAGPSASLVELLRFRLNRHGKQAAVLPRSGSELFESLVHVQAGEPFIVFGFFQSSPEIEVIQRFASDRGNPVILFTDLTVSEMIDRASCVLYACRGETKQFHSVSAPAALVDALFVALSMKDEPASVRRLNDLYELRKQYRHLLPK</sequence>
<evidence type="ECO:0000313" key="6">
    <source>
        <dbReference type="EMBL" id="QMV41813.1"/>
    </source>
</evidence>